<dbReference type="EMBL" id="AFGF01000169">
    <property type="protein sequence ID" value="EGO62773.1"/>
    <property type="molecule type" value="Genomic_DNA"/>
</dbReference>
<dbReference type="EC" id="4.2.1.51" evidence="2 10"/>
<gene>
    <name evidence="10" type="primary">pheA</name>
    <name evidence="13" type="ORF">ALO_16437</name>
</gene>
<dbReference type="RefSeq" id="WP_004097672.1">
    <property type="nucleotide sequence ID" value="NZ_AFGF01000169.1"/>
</dbReference>
<dbReference type="GO" id="GO:0005737">
    <property type="term" value="C:cytoplasm"/>
    <property type="evidence" value="ECO:0007669"/>
    <property type="project" value="TreeGrafter"/>
</dbReference>
<dbReference type="eggNOG" id="COG0077">
    <property type="taxonomic scope" value="Bacteria"/>
</dbReference>
<evidence type="ECO:0000313" key="13">
    <source>
        <dbReference type="EMBL" id="EGO62773.1"/>
    </source>
</evidence>
<dbReference type="InterPro" id="IPR001086">
    <property type="entry name" value="Preph_deHydtase"/>
</dbReference>
<keyword evidence="6 10" id="KW-0584">Phenylalanine biosynthesis</keyword>
<dbReference type="InterPro" id="IPR008242">
    <property type="entry name" value="Chor_mutase/pphenate_deHydtase"/>
</dbReference>
<keyword evidence="14" id="KW-1185">Reference proteome</keyword>
<accession>F7NMF7</accession>
<evidence type="ECO:0000256" key="8">
    <source>
        <dbReference type="ARBA" id="ARBA00047848"/>
    </source>
</evidence>
<comment type="catalytic activity">
    <reaction evidence="8 10">
        <text>prephenate + H(+) = 3-phenylpyruvate + CO2 + H2O</text>
        <dbReference type="Rhea" id="RHEA:21648"/>
        <dbReference type="ChEBI" id="CHEBI:15377"/>
        <dbReference type="ChEBI" id="CHEBI:15378"/>
        <dbReference type="ChEBI" id="CHEBI:16526"/>
        <dbReference type="ChEBI" id="CHEBI:18005"/>
        <dbReference type="ChEBI" id="CHEBI:29934"/>
        <dbReference type="EC" id="4.2.1.51"/>
    </reaction>
</comment>
<evidence type="ECO:0000256" key="9">
    <source>
        <dbReference type="PIRSR" id="PIRSR001500-2"/>
    </source>
</evidence>
<dbReference type="AlphaFoldDB" id="F7NMF7"/>
<feature type="domain" description="ACT" evidence="12">
    <location>
        <begin position="210"/>
        <end position="285"/>
    </location>
</feature>
<dbReference type="CDD" id="cd13633">
    <property type="entry name" value="PBP2_Sa-PDT_like"/>
    <property type="match status" value="1"/>
</dbReference>
<dbReference type="InterPro" id="IPR018528">
    <property type="entry name" value="Preph_deHydtase_CS"/>
</dbReference>
<dbReference type="PIRSF" id="PIRSF001500">
    <property type="entry name" value="Chor_mut_pdt_Ppr"/>
    <property type="match status" value="1"/>
</dbReference>
<comment type="pathway">
    <text evidence="1 10">Amino-acid biosynthesis; L-phenylalanine biosynthesis; phenylpyruvate from prephenate: step 1/1.</text>
</comment>
<dbReference type="PANTHER" id="PTHR21022:SF19">
    <property type="entry name" value="PREPHENATE DEHYDRATASE-RELATED"/>
    <property type="match status" value="1"/>
</dbReference>
<dbReference type="CDD" id="cd04905">
    <property type="entry name" value="ACT_CM-PDT"/>
    <property type="match status" value="1"/>
</dbReference>
<dbReference type="Pfam" id="PF01842">
    <property type="entry name" value="ACT"/>
    <property type="match status" value="1"/>
</dbReference>
<feature type="domain" description="Prephenate dehydratase" evidence="11">
    <location>
        <begin position="20"/>
        <end position="196"/>
    </location>
</feature>
<dbReference type="Gene3D" id="3.30.70.260">
    <property type="match status" value="1"/>
</dbReference>
<evidence type="ECO:0000256" key="10">
    <source>
        <dbReference type="RuleBase" id="RU361254"/>
    </source>
</evidence>
<dbReference type="InterPro" id="IPR002912">
    <property type="entry name" value="ACT_dom"/>
</dbReference>
<dbReference type="Proteomes" id="UP000003240">
    <property type="component" value="Unassembled WGS sequence"/>
</dbReference>
<evidence type="ECO:0000256" key="1">
    <source>
        <dbReference type="ARBA" id="ARBA00004741"/>
    </source>
</evidence>
<dbReference type="SUPFAM" id="SSF53850">
    <property type="entry name" value="Periplasmic binding protein-like II"/>
    <property type="match status" value="1"/>
</dbReference>
<dbReference type="SUPFAM" id="SSF55021">
    <property type="entry name" value="ACT-like"/>
    <property type="match status" value="1"/>
</dbReference>
<name>F7NMF7_9FIRM</name>
<evidence type="ECO:0000256" key="6">
    <source>
        <dbReference type="ARBA" id="ARBA00023222"/>
    </source>
</evidence>
<proteinExistence type="predicted"/>
<evidence type="ECO:0000259" key="12">
    <source>
        <dbReference type="PROSITE" id="PS51671"/>
    </source>
</evidence>
<keyword evidence="5 10" id="KW-0057">Aromatic amino acid biosynthesis</keyword>
<dbReference type="GO" id="GO:0004664">
    <property type="term" value="F:prephenate dehydratase activity"/>
    <property type="evidence" value="ECO:0007669"/>
    <property type="project" value="UniProtKB-UniRule"/>
</dbReference>
<dbReference type="PANTHER" id="PTHR21022">
    <property type="entry name" value="PREPHENATE DEHYDRATASE P PROTEIN"/>
    <property type="match status" value="1"/>
</dbReference>
<reference evidence="13 14" key="1">
    <citation type="journal article" date="2011" name="EMBO J.">
        <title>Structural diversity of bacterial flagellar motors.</title>
        <authorList>
            <person name="Chen S."/>
            <person name="Beeby M."/>
            <person name="Murphy G.E."/>
            <person name="Leadbetter J.R."/>
            <person name="Hendrixson D.R."/>
            <person name="Briegel A."/>
            <person name="Li Z."/>
            <person name="Shi J."/>
            <person name="Tocheva E.I."/>
            <person name="Muller A."/>
            <person name="Dobro M.J."/>
            <person name="Jensen G.J."/>
        </authorList>
    </citation>
    <scope>NUCLEOTIDE SEQUENCE [LARGE SCALE GENOMIC DNA]</scope>
    <source>
        <strain evidence="13 14">DSM 6540</strain>
    </source>
</reference>
<dbReference type="UniPathway" id="UPA00121">
    <property type="reaction ID" value="UER00345"/>
</dbReference>
<evidence type="ECO:0000256" key="2">
    <source>
        <dbReference type="ARBA" id="ARBA00013147"/>
    </source>
</evidence>
<dbReference type="NCBIfam" id="NF008865">
    <property type="entry name" value="PRK11898.1"/>
    <property type="match status" value="1"/>
</dbReference>
<dbReference type="Pfam" id="PF00800">
    <property type="entry name" value="PDT"/>
    <property type="match status" value="1"/>
</dbReference>
<dbReference type="PROSITE" id="PS51671">
    <property type="entry name" value="ACT"/>
    <property type="match status" value="1"/>
</dbReference>
<evidence type="ECO:0000259" key="11">
    <source>
        <dbReference type="PROSITE" id="PS51171"/>
    </source>
</evidence>
<keyword evidence="4 10" id="KW-0028">Amino-acid biosynthesis</keyword>
<dbReference type="STRING" id="1009370.ALO_16437"/>
<sequence length="304" mass="33066">MMVNTLEAKNMTIDSLPGNSLGFLGPWGTYSEEAAHILCQNRDRELIPYPGIDAAIRATDAGEIAECIVPAENSLDGSVNITLDTLAHDVHLYITHEIIFPVRHNLLIKTPGTDISSIVSHPQALAQCRNTLRRLYPQAKILPAGSTGEAARLVAAGQYAAAVGSLKAASAYGLQAVVSDLQDSPHNFTRFIVLERQPAQNPQGSCKTSLVCKINGERPGSLCDVLQEFARRNVNMTRIESRPARTGLGLYIFFFDLEGSAADSNLRSALEAVCAKSIWYKNLGSYPTNSKTLNLLNDHDQVYL</sequence>
<dbReference type="PROSITE" id="PS00857">
    <property type="entry name" value="PREPHENATE_DEHYDR_1"/>
    <property type="match status" value="1"/>
</dbReference>
<evidence type="ECO:0000313" key="14">
    <source>
        <dbReference type="Proteomes" id="UP000003240"/>
    </source>
</evidence>
<evidence type="ECO:0000256" key="7">
    <source>
        <dbReference type="ARBA" id="ARBA00023239"/>
    </source>
</evidence>
<keyword evidence="7 10" id="KW-0456">Lyase</keyword>
<dbReference type="PROSITE" id="PS51171">
    <property type="entry name" value="PREPHENATE_DEHYDR_3"/>
    <property type="match status" value="1"/>
</dbReference>
<comment type="caution">
    <text evidence="13">The sequence shown here is derived from an EMBL/GenBank/DDBJ whole genome shotgun (WGS) entry which is preliminary data.</text>
</comment>
<dbReference type="GO" id="GO:0009094">
    <property type="term" value="P:L-phenylalanine biosynthetic process"/>
    <property type="evidence" value="ECO:0007669"/>
    <property type="project" value="UniProtKB-UniPathway"/>
</dbReference>
<evidence type="ECO:0000256" key="5">
    <source>
        <dbReference type="ARBA" id="ARBA00023141"/>
    </source>
</evidence>
<protein>
    <recommendedName>
        <fullName evidence="3 10">Prephenate dehydratase</fullName>
        <shortName evidence="10">PDT</shortName>
        <ecNumber evidence="2 10">4.2.1.51</ecNumber>
    </recommendedName>
</protein>
<evidence type="ECO:0000256" key="4">
    <source>
        <dbReference type="ARBA" id="ARBA00022605"/>
    </source>
</evidence>
<dbReference type="Gene3D" id="3.40.190.10">
    <property type="entry name" value="Periplasmic binding protein-like II"/>
    <property type="match status" value="2"/>
</dbReference>
<evidence type="ECO:0000256" key="3">
    <source>
        <dbReference type="ARBA" id="ARBA00021872"/>
    </source>
</evidence>
<dbReference type="InterPro" id="IPR045865">
    <property type="entry name" value="ACT-like_dom_sf"/>
</dbReference>
<dbReference type="PROSITE" id="PS00858">
    <property type="entry name" value="PREPHENATE_DEHYDR_2"/>
    <property type="match status" value="1"/>
</dbReference>
<feature type="site" description="Essential for prephenate dehydratase activity" evidence="9">
    <location>
        <position position="189"/>
    </location>
</feature>
<organism evidence="13 14">
    <name type="scientific">Acetonema longum DSM 6540</name>
    <dbReference type="NCBI Taxonomy" id="1009370"/>
    <lineage>
        <taxon>Bacteria</taxon>
        <taxon>Bacillati</taxon>
        <taxon>Bacillota</taxon>
        <taxon>Negativicutes</taxon>
        <taxon>Acetonemataceae</taxon>
        <taxon>Acetonema</taxon>
    </lineage>
</organism>